<protein>
    <submittedName>
        <fullName evidence="1">Uncharacterized protein</fullName>
    </submittedName>
</protein>
<name>A0A4Z2FAJ8_9TELE</name>
<proteinExistence type="predicted"/>
<dbReference type="Proteomes" id="UP000314294">
    <property type="component" value="Unassembled WGS sequence"/>
</dbReference>
<dbReference type="EMBL" id="SRLO01001422">
    <property type="protein sequence ID" value="TNN37965.1"/>
    <property type="molecule type" value="Genomic_DNA"/>
</dbReference>
<reference evidence="1 2" key="1">
    <citation type="submission" date="2019-03" db="EMBL/GenBank/DDBJ databases">
        <title>First draft genome of Liparis tanakae, snailfish: a comprehensive survey of snailfish specific genes.</title>
        <authorList>
            <person name="Kim W."/>
            <person name="Song I."/>
            <person name="Jeong J.-H."/>
            <person name="Kim D."/>
            <person name="Kim S."/>
            <person name="Ryu S."/>
            <person name="Song J.Y."/>
            <person name="Lee S.K."/>
        </authorList>
    </citation>
    <scope>NUCLEOTIDE SEQUENCE [LARGE SCALE GENOMIC DNA]</scope>
    <source>
        <tissue evidence="1">Muscle</tissue>
    </source>
</reference>
<comment type="caution">
    <text evidence="1">The sequence shown here is derived from an EMBL/GenBank/DDBJ whole genome shotgun (WGS) entry which is preliminary data.</text>
</comment>
<evidence type="ECO:0000313" key="2">
    <source>
        <dbReference type="Proteomes" id="UP000314294"/>
    </source>
</evidence>
<sequence length="127" mass="14471">MEAAMLDKCDRKWNSGAELRFCFFFFFNGGLNQLCTTPLYPPMKVRTMEWRAPREPGPKLSLLYRGRGRGQLGVLRDQLPEVSQLLQQLGEEEGVVGVIGQQVELQHLHDALLHPLDVHHVHQARAV</sequence>
<organism evidence="1 2">
    <name type="scientific">Liparis tanakae</name>
    <name type="common">Tanaka's snailfish</name>
    <dbReference type="NCBI Taxonomy" id="230148"/>
    <lineage>
        <taxon>Eukaryota</taxon>
        <taxon>Metazoa</taxon>
        <taxon>Chordata</taxon>
        <taxon>Craniata</taxon>
        <taxon>Vertebrata</taxon>
        <taxon>Euteleostomi</taxon>
        <taxon>Actinopterygii</taxon>
        <taxon>Neopterygii</taxon>
        <taxon>Teleostei</taxon>
        <taxon>Neoteleostei</taxon>
        <taxon>Acanthomorphata</taxon>
        <taxon>Eupercaria</taxon>
        <taxon>Perciformes</taxon>
        <taxon>Cottioidei</taxon>
        <taxon>Cottales</taxon>
        <taxon>Liparidae</taxon>
        <taxon>Liparis</taxon>
    </lineage>
</organism>
<dbReference type="AlphaFoldDB" id="A0A4Z2FAJ8"/>
<accession>A0A4Z2FAJ8</accession>
<keyword evidence="2" id="KW-1185">Reference proteome</keyword>
<evidence type="ECO:0000313" key="1">
    <source>
        <dbReference type="EMBL" id="TNN37965.1"/>
    </source>
</evidence>
<gene>
    <name evidence="1" type="ORF">EYF80_051874</name>
</gene>